<evidence type="ECO:0008006" key="4">
    <source>
        <dbReference type="Google" id="ProtNLM"/>
    </source>
</evidence>
<comment type="caution">
    <text evidence="2">The sequence shown here is derived from an EMBL/GenBank/DDBJ whole genome shotgun (WGS) entry which is preliminary data.</text>
</comment>
<keyword evidence="1" id="KW-0472">Membrane</keyword>
<protein>
    <recommendedName>
        <fullName evidence="4">Small integral membrane protein 26</fullName>
    </recommendedName>
</protein>
<dbReference type="PANTHER" id="PTHR40386:SF1">
    <property type="entry name" value="SMALL INTEGRAL MEMBRANE PROTEIN 26"/>
    <property type="match status" value="1"/>
</dbReference>
<organism evidence="2 3">
    <name type="scientific">Triplophysa rosa</name>
    <name type="common">Cave loach</name>
    <dbReference type="NCBI Taxonomy" id="992332"/>
    <lineage>
        <taxon>Eukaryota</taxon>
        <taxon>Metazoa</taxon>
        <taxon>Chordata</taxon>
        <taxon>Craniata</taxon>
        <taxon>Vertebrata</taxon>
        <taxon>Euteleostomi</taxon>
        <taxon>Actinopterygii</taxon>
        <taxon>Neopterygii</taxon>
        <taxon>Teleostei</taxon>
        <taxon>Ostariophysi</taxon>
        <taxon>Cypriniformes</taxon>
        <taxon>Nemacheilidae</taxon>
        <taxon>Triplophysa</taxon>
    </lineage>
</organism>
<feature type="transmembrane region" description="Helical" evidence="1">
    <location>
        <begin position="12"/>
        <end position="30"/>
    </location>
</feature>
<evidence type="ECO:0000256" key="1">
    <source>
        <dbReference type="SAM" id="Phobius"/>
    </source>
</evidence>
<dbReference type="PANTHER" id="PTHR40386">
    <property type="entry name" value="SMALL INTEGRAL MEMBRANE PROTEIN 26"/>
    <property type="match status" value="1"/>
</dbReference>
<accession>A0A9W8C5A7</accession>
<keyword evidence="3" id="KW-1185">Reference proteome</keyword>
<reference evidence="2" key="1">
    <citation type="submission" date="2021-02" db="EMBL/GenBank/DDBJ databases">
        <title>Comparative genomics reveals that relaxation of natural selection precedes convergent phenotypic evolution of cavefish.</title>
        <authorList>
            <person name="Peng Z."/>
        </authorList>
    </citation>
    <scope>NUCLEOTIDE SEQUENCE</scope>
    <source>
        <tissue evidence="2">Muscle</tissue>
    </source>
</reference>
<proteinExistence type="predicted"/>
<dbReference type="AlphaFoldDB" id="A0A9W8C5A7"/>
<evidence type="ECO:0000313" key="3">
    <source>
        <dbReference type="Proteomes" id="UP001059041"/>
    </source>
</evidence>
<keyword evidence="1" id="KW-0812">Transmembrane</keyword>
<gene>
    <name evidence="2" type="ORF">IRJ41_001542</name>
</gene>
<sequence length="99" mass="11678">MSLDPVKWNKRASLLYAVGVWTVFGSYGYYRYTHKNDPPVEMPIEEEDNRPNVKKYETTHSKSTVVYRENFVPYSTRLLNLFRSPNESSPDGQRNEEQK</sequence>
<dbReference type="InterPro" id="IPR038831">
    <property type="entry name" value="SMIM26"/>
</dbReference>
<evidence type="ECO:0000313" key="2">
    <source>
        <dbReference type="EMBL" id="KAI7807299.1"/>
    </source>
</evidence>
<dbReference type="EMBL" id="JAFHDT010000007">
    <property type="protein sequence ID" value="KAI7807299.1"/>
    <property type="molecule type" value="Genomic_DNA"/>
</dbReference>
<dbReference type="Proteomes" id="UP001059041">
    <property type="component" value="Linkage Group LG7"/>
</dbReference>
<keyword evidence="1" id="KW-1133">Transmembrane helix</keyword>
<name>A0A9W8C5A7_TRIRA</name>